<accession>V8R050</accession>
<feature type="compositionally biased region" description="Pro residues" evidence="1">
    <location>
        <begin position="880"/>
        <end position="889"/>
    </location>
</feature>
<feature type="region of interest" description="Disordered" evidence="1">
    <location>
        <begin position="807"/>
        <end position="908"/>
    </location>
</feature>
<protein>
    <recommendedName>
        <fullName evidence="2">AsmA domain-containing protein</fullName>
    </recommendedName>
</protein>
<sequence length="908" mass="96600">MKVWLKRILIGLVILMLFAFVGAAVFLLTFDPNAYKHKIESIVQERYNRTMVIEGDLELSLFPRIGLSVRKISLSEPDSTTTFASIDSARFAVAIWPLLSNRLVVDHVAVSGLKSWIVRDEKGNFNFEDLLSQPLPEAENVDPRFKTDEIRPATTTSAETNSVLPQPKKTDFKIDIAGLEVQNGALFYKDRLNNLDMRLNGMTINTGRVTFDQPFDVSVTGRLEGARPVANATVNIQGLVKLDPVTKLYSARNFEANVKGVVGDVDIQTGTLTGDFAVDSFAHALTGSGIDMTVSGKGAKGTGLRNLDMSLTAPKLNFDSTAPLLQMTNFAVKGSASDEDDQSYEWVLNTPALDISPTGAGGRPLTGSIRLKGKEQFGMNFRMQGISGTSDALSVAEVKLDGAYARASNRAVNFNISSPAKMDLTRRLIALSAISGNVVLKDAETREQSIPVIGTFNADFLKNVASFKADAVINSGKFSFDGNVSHFDEPYVRFAVGADSVNLDELIDNVSSAPAAPAANAQGEEPPPAAAGAEAKPTTTAVRNLVSDLMGSLVGSGTASLKQITYHGVVYNDVTAALNFTKNQLGITNIKSSIFDGQVEGDALVNMKDSETTTKLNFQNVSIEPLLKGLGMSPVMTGTGTFALVFSSQNVPEGADWRAHATGSLEGEVHDGTISGFDLAPIFADPAAYANNVEQAAAWKYDMAAKTPYHTLKARLALDKGELHFARFSLLTDPVLIEADDNLAVYNLMNNQFSFPGRFVTRQPVTLNQDGLQLSIKQVSLPFELTGTPADAQFKVKWQRLNNSPLGQFVKQRRAKEAEAQKKAADQAAANQNAVPAEASTPSATPSPASGPAESAQDKPAPAASEAPAGAPPDGATPAAPEPPTTPPADKPEAAPAAGAPAASPATP</sequence>
<dbReference type="STRING" id="1424334.W822_01035"/>
<dbReference type="Pfam" id="PF05170">
    <property type="entry name" value="AsmA"/>
    <property type="match status" value="1"/>
</dbReference>
<organism evidence="3 4">
    <name type="scientific">Advenella kashmirensis W13003</name>
    <dbReference type="NCBI Taxonomy" id="1424334"/>
    <lineage>
        <taxon>Bacteria</taxon>
        <taxon>Pseudomonadati</taxon>
        <taxon>Pseudomonadota</taxon>
        <taxon>Betaproteobacteria</taxon>
        <taxon>Burkholderiales</taxon>
        <taxon>Alcaligenaceae</taxon>
    </lineage>
</organism>
<dbReference type="OrthoDB" id="9766390at2"/>
<dbReference type="HOGENOM" id="CLU_012870_0_0_4"/>
<keyword evidence="4" id="KW-1185">Reference proteome</keyword>
<dbReference type="PANTHER" id="PTHR30441:SF8">
    <property type="entry name" value="DUF748 DOMAIN-CONTAINING PROTEIN"/>
    <property type="match status" value="1"/>
</dbReference>
<dbReference type="InterPro" id="IPR052894">
    <property type="entry name" value="AsmA-related"/>
</dbReference>
<proteinExistence type="predicted"/>
<dbReference type="GO" id="GO:0090313">
    <property type="term" value="P:regulation of protein targeting to membrane"/>
    <property type="evidence" value="ECO:0007669"/>
    <property type="project" value="TreeGrafter"/>
</dbReference>
<dbReference type="PANTHER" id="PTHR30441">
    <property type="entry name" value="DUF748 DOMAIN-CONTAINING PROTEIN"/>
    <property type="match status" value="1"/>
</dbReference>
<evidence type="ECO:0000259" key="2">
    <source>
        <dbReference type="Pfam" id="PF05170"/>
    </source>
</evidence>
<reference evidence="3 4" key="1">
    <citation type="journal article" date="2014" name="Genome Announc.">
        <title>Draft Genome Sequence of Advenella kashmirensis Strain W13003, a Polycyclic Aromatic Hydrocarbon-Degrading Bacterium.</title>
        <authorList>
            <person name="Wang X."/>
            <person name="Jin D."/>
            <person name="Zhou L."/>
            <person name="Wu L."/>
            <person name="An W."/>
            <person name="Zhao L."/>
        </authorList>
    </citation>
    <scope>NUCLEOTIDE SEQUENCE [LARGE SCALE GENOMIC DNA]</scope>
    <source>
        <strain evidence="3 4">W13003</strain>
    </source>
</reference>
<dbReference type="RefSeq" id="WP_024003277.1">
    <property type="nucleotide sequence ID" value="NZ_KI650979.1"/>
</dbReference>
<gene>
    <name evidence="3" type="ORF">W822_01035</name>
</gene>
<dbReference type="GO" id="GO:0005886">
    <property type="term" value="C:plasma membrane"/>
    <property type="evidence" value="ECO:0007669"/>
    <property type="project" value="TreeGrafter"/>
</dbReference>
<feature type="region of interest" description="Disordered" evidence="1">
    <location>
        <begin position="514"/>
        <end position="537"/>
    </location>
</feature>
<evidence type="ECO:0000256" key="1">
    <source>
        <dbReference type="SAM" id="MobiDB-lite"/>
    </source>
</evidence>
<name>V8R050_9BURK</name>
<feature type="domain" description="AsmA" evidence="2">
    <location>
        <begin position="1"/>
        <end position="723"/>
    </location>
</feature>
<dbReference type="InterPro" id="IPR007844">
    <property type="entry name" value="AsmA"/>
</dbReference>
<comment type="caution">
    <text evidence="3">The sequence shown here is derived from an EMBL/GenBank/DDBJ whole genome shotgun (WGS) entry which is preliminary data.</text>
</comment>
<evidence type="ECO:0000313" key="3">
    <source>
        <dbReference type="EMBL" id="ETF04634.1"/>
    </source>
</evidence>
<feature type="compositionally biased region" description="Low complexity" evidence="1">
    <location>
        <begin position="894"/>
        <end position="908"/>
    </location>
</feature>
<evidence type="ECO:0000313" key="4">
    <source>
        <dbReference type="Proteomes" id="UP000018733"/>
    </source>
</evidence>
<feature type="compositionally biased region" description="Basic and acidic residues" evidence="1">
    <location>
        <begin position="815"/>
        <end position="825"/>
    </location>
</feature>
<feature type="compositionally biased region" description="Low complexity" evidence="1">
    <location>
        <begin position="826"/>
        <end position="879"/>
    </location>
</feature>
<dbReference type="Proteomes" id="UP000018733">
    <property type="component" value="Unassembled WGS sequence"/>
</dbReference>
<dbReference type="EMBL" id="AYXT01000001">
    <property type="protein sequence ID" value="ETF04634.1"/>
    <property type="molecule type" value="Genomic_DNA"/>
</dbReference>
<dbReference type="AlphaFoldDB" id="V8R050"/>
<dbReference type="eggNOG" id="COG2982">
    <property type="taxonomic scope" value="Bacteria"/>
</dbReference>
<dbReference type="PATRIC" id="fig|1424334.3.peg.218"/>